<dbReference type="Gene3D" id="3.30.9.30">
    <property type="match status" value="1"/>
</dbReference>
<comment type="similarity">
    <text evidence="1">Belongs to the paxM FAD-dependent monooxygenase family.</text>
</comment>
<accession>A0A9W9J3V6</accession>
<sequence>MPLQVIVVGAGLAGLGAAIALNRAGHNIQVLEQSSFRNEVGAAIHVAPNATRILKEWGCNLNGLYPVQCNRLQVWDSEGKSPFDPCCDERPPPEIEYHR</sequence>
<evidence type="ECO:0000256" key="5">
    <source>
        <dbReference type="SAM" id="MobiDB-lite"/>
    </source>
</evidence>
<dbReference type="PANTHER" id="PTHR13789:SF215">
    <property type="entry name" value="FAD-BINDING DOMAIN-CONTAINING PROTEIN-RELATED"/>
    <property type="match status" value="1"/>
</dbReference>
<evidence type="ECO:0000256" key="3">
    <source>
        <dbReference type="ARBA" id="ARBA00023002"/>
    </source>
</evidence>
<dbReference type="InterPro" id="IPR003953">
    <property type="entry name" value="FAD-dep_OxRdtase_2_FAD-bd"/>
</dbReference>
<name>A0A9W9J3V6_9EURO</name>
<evidence type="ECO:0000259" key="6">
    <source>
        <dbReference type="Pfam" id="PF00890"/>
    </source>
</evidence>
<gene>
    <name evidence="7" type="ORF">N7498_009108</name>
</gene>
<evidence type="ECO:0000256" key="2">
    <source>
        <dbReference type="ARBA" id="ARBA00022630"/>
    </source>
</evidence>
<evidence type="ECO:0000313" key="7">
    <source>
        <dbReference type="EMBL" id="KAJ5190123.1"/>
    </source>
</evidence>
<dbReference type="Proteomes" id="UP001150904">
    <property type="component" value="Unassembled WGS sequence"/>
</dbReference>
<keyword evidence="3" id="KW-0560">Oxidoreductase</keyword>
<comment type="caution">
    <text evidence="7">The sequence shown here is derived from an EMBL/GenBank/DDBJ whole genome shotgun (WGS) entry which is preliminary data.</text>
</comment>
<evidence type="ECO:0000256" key="1">
    <source>
        <dbReference type="ARBA" id="ARBA00007992"/>
    </source>
</evidence>
<dbReference type="GeneID" id="83183465"/>
<dbReference type="InterPro" id="IPR036188">
    <property type="entry name" value="FAD/NAD-bd_sf"/>
</dbReference>
<dbReference type="RefSeq" id="XP_058303063.1">
    <property type="nucleotide sequence ID" value="XM_058456164.1"/>
</dbReference>
<protein>
    <submittedName>
        <fullName evidence="7">FAD/NAD(P)-binding domain-containing protein</fullName>
    </submittedName>
</protein>
<reference evidence="7" key="1">
    <citation type="submission" date="2022-12" db="EMBL/GenBank/DDBJ databases">
        <authorList>
            <person name="Petersen C."/>
        </authorList>
    </citation>
    <scope>NUCLEOTIDE SEQUENCE</scope>
    <source>
        <strain evidence="7">IBT 15544</strain>
    </source>
</reference>
<reference evidence="7" key="2">
    <citation type="journal article" date="2023" name="IMA Fungus">
        <title>Comparative genomic study of the Penicillium genus elucidates a diverse pangenome and 15 lateral gene transfer events.</title>
        <authorList>
            <person name="Petersen C."/>
            <person name="Sorensen T."/>
            <person name="Nielsen M.R."/>
            <person name="Sondergaard T.E."/>
            <person name="Sorensen J.L."/>
            <person name="Fitzpatrick D.A."/>
            <person name="Frisvad J.C."/>
            <person name="Nielsen K.L."/>
        </authorList>
    </citation>
    <scope>NUCLEOTIDE SEQUENCE</scope>
    <source>
        <strain evidence="7">IBT 15544</strain>
    </source>
</reference>
<dbReference type="Gene3D" id="3.50.50.60">
    <property type="entry name" value="FAD/NAD(P)-binding domain"/>
    <property type="match status" value="1"/>
</dbReference>
<evidence type="ECO:0000313" key="8">
    <source>
        <dbReference type="Proteomes" id="UP001150904"/>
    </source>
</evidence>
<keyword evidence="8" id="KW-1185">Reference proteome</keyword>
<dbReference type="GO" id="GO:0004497">
    <property type="term" value="F:monooxygenase activity"/>
    <property type="evidence" value="ECO:0007669"/>
    <property type="project" value="UniProtKB-KW"/>
</dbReference>
<dbReference type="InterPro" id="IPR050493">
    <property type="entry name" value="FAD-dep_Monooxygenase_BioMet"/>
</dbReference>
<dbReference type="EMBL" id="JAPQKR010000016">
    <property type="protein sequence ID" value="KAJ5190123.1"/>
    <property type="molecule type" value="Genomic_DNA"/>
</dbReference>
<dbReference type="AlphaFoldDB" id="A0A9W9J3V6"/>
<dbReference type="SUPFAM" id="SSF51905">
    <property type="entry name" value="FAD/NAD(P)-binding domain"/>
    <property type="match status" value="1"/>
</dbReference>
<feature type="region of interest" description="Disordered" evidence="5">
    <location>
        <begin position="77"/>
        <end position="99"/>
    </location>
</feature>
<dbReference type="PANTHER" id="PTHR13789">
    <property type="entry name" value="MONOOXYGENASE"/>
    <property type="match status" value="1"/>
</dbReference>
<organism evidence="7 8">
    <name type="scientific">Penicillium cinerascens</name>
    <dbReference type="NCBI Taxonomy" id="70096"/>
    <lineage>
        <taxon>Eukaryota</taxon>
        <taxon>Fungi</taxon>
        <taxon>Dikarya</taxon>
        <taxon>Ascomycota</taxon>
        <taxon>Pezizomycotina</taxon>
        <taxon>Eurotiomycetes</taxon>
        <taxon>Eurotiomycetidae</taxon>
        <taxon>Eurotiales</taxon>
        <taxon>Aspergillaceae</taxon>
        <taxon>Penicillium</taxon>
    </lineage>
</organism>
<keyword evidence="4" id="KW-0503">Monooxygenase</keyword>
<evidence type="ECO:0000256" key="4">
    <source>
        <dbReference type="ARBA" id="ARBA00023033"/>
    </source>
</evidence>
<proteinExistence type="inferred from homology"/>
<dbReference type="Pfam" id="PF00890">
    <property type="entry name" value="FAD_binding_2"/>
    <property type="match status" value="1"/>
</dbReference>
<dbReference type="OrthoDB" id="9993796at2759"/>
<keyword evidence="2" id="KW-0285">Flavoprotein</keyword>
<feature type="domain" description="FAD-dependent oxidoreductase 2 FAD-binding" evidence="6">
    <location>
        <begin position="5"/>
        <end position="36"/>
    </location>
</feature>